<keyword evidence="5" id="KW-0067">ATP-binding</keyword>
<keyword evidence="2" id="KW-0808">Transferase</keyword>
<dbReference type="GO" id="GO:0005524">
    <property type="term" value="F:ATP binding"/>
    <property type="evidence" value="ECO:0007669"/>
    <property type="project" value="UniProtKB-KW"/>
</dbReference>
<dbReference type="InterPro" id="IPR000719">
    <property type="entry name" value="Prot_kinase_dom"/>
</dbReference>
<dbReference type="Gene3D" id="3.30.200.20">
    <property type="entry name" value="Phosphorylase Kinase, domain 1"/>
    <property type="match status" value="1"/>
</dbReference>
<dbReference type="Proteomes" id="UP000054007">
    <property type="component" value="Unassembled WGS sequence"/>
</dbReference>
<name>A0A0D7BEG4_9AGAR</name>
<evidence type="ECO:0000256" key="1">
    <source>
        <dbReference type="ARBA" id="ARBA00022527"/>
    </source>
</evidence>
<sequence length="359" mass="40719">MITYVTLIGEGAAGAVHLRAFCVPTPHRVLTYLIVRHCGTLRAMKVIDKRAVIDISGRLLNAENEAETLKTISRPGNTSPYLVSCFYPPFQDARSLYLIMDFVQGGTLGDLIRRIWSNDGLSESEARFYTAEIALGMSHLHALGIMHRDLKPENILVTPSGHLKICDLGTASPSFCDLGLAGTVEYAAPEVILHYASVYYKDVDYYSLGITLFELLTGDVPFEAPRGENRKMYMMNVFMKGLPMVFPDWLSDEAIDLVWRLTQRGRKHRMGSSAPFGVWKQRMPTLLMEHPFFAGFDWYHPEPPFNFEGMFEDEEDVSAFDFKLPDAQFKWDGFVLDPARDVHSSVFRAYKVISPRKRK</sequence>
<dbReference type="PROSITE" id="PS00108">
    <property type="entry name" value="PROTEIN_KINASE_ST"/>
    <property type="match status" value="1"/>
</dbReference>
<dbReference type="InterPro" id="IPR008271">
    <property type="entry name" value="Ser/Thr_kinase_AS"/>
</dbReference>
<dbReference type="InterPro" id="IPR011009">
    <property type="entry name" value="Kinase-like_dom_sf"/>
</dbReference>
<dbReference type="AlphaFoldDB" id="A0A0D7BEG4"/>
<evidence type="ECO:0000256" key="5">
    <source>
        <dbReference type="ARBA" id="ARBA00022840"/>
    </source>
</evidence>
<dbReference type="OrthoDB" id="3049493at2759"/>
<dbReference type="PANTHER" id="PTHR24351">
    <property type="entry name" value="RIBOSOMAL PROTEIN S6 KINASE"/>
    <property type="match status" value="1"/>
</dbReference>
<keyword evidence="4 7" id="KW-0418">Kinase</keyword>
<evidence type="ECO:0000259" key="6">
    <source>
        <dbReference type="PROSITE" id="PS50011"/>
    </source>
</evidence>
<evidence type="ECO:0000256" key="4">
    <source>
        <dbReference type="ARBA" id="ARBA00022777"/>
    </source>
</evidence>
<dbReference type="STRING" id="1314674.A0A0D7BEG4"/>
<dbReference type="PROSITE" id="PS50011">
    <property type="entry name" value="PROTEIN_KINASE_DOM"/>
    <property type="match status" value="1"/>
</dbReference>
<dbReference type="SUPFAM" id="SSF56112">
    <property type="entry name" value="Protein kinase-like (PK-like)"/>
    <property type="match status" value="1"/>
</dbReference>
<keyword evidence="8" id="KW-1185">Reference proteome</keyword>
<organism evidence="7 8">
    <name type="scientific">Cylindrobasidium torrendii FP15055 ss-10</name>
    <dbReference type="NCBI Taxonomy" id="1314674"/>
    <lineage>
        <taxon>Eukaryota</taxon>
        <taxon>Fungi</taxon>
        <taxon>Dikarya</taxon>
        <taxon>Basidiomycota</taxon>
        <taxon>Agaricomycotina</taxon>
        <taxon>Agaricomycetes</taxon>
        <taxon>Agaricomycetidae</taxon>
        <taxon>Agaricales</taxon>
        <taxon>Marasmiineae</taxon>
        <taxon>Physalacriaceae</taxon>
        <taxon>Cylindrobasidium</taxon>
    </lineage>
</organism>
<reference evidence="7 8" key="1">
    <citation type="journal article" date="2015" name="Fungal Genet. Biol.">
        <title>Evolution of novel wood decay mechanisms in Agaricales revealed by the genome sequences of Fistulina hepatica and Cylindrobasidium torrendii.</title>
        <authorList>
            <person name="Floudas D."/>
            <person name="Held B.W."/>
            <person name="Riley R."/>
            <person name="Nagy L.G."/>
            <person name="Koehler G."/>
            <person name="Ransdell A.S."/>
            <person name="Younus H."/>
            <person name="Chow J."/>
            <person name="Chiniquy J."/>
            <person name="Lipzen A."/>
            <person name="Tritt A."/>
            <person name="Sun H."/>
            <person name="Haridas S."/>
            <person name="LaButti K."/>
            <person name="Ohm R.A."/>
            <person name="Kues U."/>
            <person name="Blanchette R.A."/>
            <person name="Grigoriev I.V."/>
            <person name="Minto R.E."/>
            <person name="Hibbett D.S."/>
        </authorList>
    </citation>
    <scope>NUCLEOTIDE SEQUENCE [LARGE SCALE GENOMIC DNA]</scope>
    <source>
        <strain evidence="7 8">FP15055 ss-10</strain>
    </source>
</reference>
<dbReference type="EMBL" id="KN880493">
    <property type="protein sequence ID" value="KIY68942.1"/>
    <property type="molecule type" value="Genomic_DNA"/>
</dbReference>
<feature type="domain" description="Protein kinase" evidence="6">
    <location>
        <begin position="2"/>
        <end position="293"/>
    </location>
</feature>
<evidence type="ECO:0000313" key="7">
    <source>
        <dbReference type="EMBL" id="KIY68942.1"/>
    </source>
</evidence>
<keyword evidence="3" id="KW-0547">Nucleotide-binding</keyword>
<protein>
    <submittedName>
        <fullName evidence="7">Kinase-like protein</fullName>
    </submittedName>
</protein>
<gene>
    <name evidence="7" type="ORF">CYLTODRAFT_421172</name>
</gene>
<dbReference type="SMART" id="SM00220">
    <property type="entry name" value="S_TKc"/>
    <property type="match status" value="1"/>
</dbReference>
<evidence type="ECO:0000256" key="3">
    <source>
        <dbReference type="ARBA" id="ARBA00022741"/>
    </source>
</evidence>
<dbReference type="Gene3D" id="1.10.510.10">
    <property type="entry name" value="Transferase(Phosphotransferase) domain 1"/>
    <property type="match status" value="1"/>
</dbReference>
<proteinExistence type="predicted"/>
<dbReference type="Pfam" id="PF00069">
    <property type="entry name" value="Pkinase"/>
    <property type="match status" value="1"/>
</dbReference>
<evidence type="ECO:0000313" key="8">
    <source>
        <dbReference type="Proteomes" id="UP000054007"/>
    </source>
</evidence>
<accession>A0A0D7BEG4</accession>
<evidence type="ECO:0000256" key="2">
    <source>
        <dbReference type="ARBA" id="ARBA00022679"/>
    </source>
</evidence>
<keyword evidence="1" id="KW-0723">Serine/threonine-protein kinase</keyword>
<dbReference type="GO" id="GO:0004674">
    <property type="term" value="F:protein serine/threonine kinase activity"/>
    <property type="evidence" value="ECO:0007669"/>
    <property type="project" value="UniProtKB-KW"/>
</dbReference>